<dbReference type="Pfam" id="PF05354">
    <property type="entry name" value="Phage_attach"/>
    <property type="match status" value="1"/>
</dbReference>
<reference evidence="2" key="1">
    <citation type="submission" date="2017-06" db="EMBL/GenBank/DDBJ databases">
        <title>Whole genome sequence of Laribacter hongkongensis LHGZ1.</title>
        <authorList>
            <person name="Chen D."/>
            <person name="Wu H."/>
            <person name="Chen J."/>
        </authorList>
    </citation>
    <scope>NUCLEOTIDE SEQUENCE [LARGE SCALE GENOMIC DNA]</scope>
    <source>
        <strain evidence="2">LHGZ1</strain>
    </source>
</reference>
<dbReference type="Proteomes" id="UP000197424">
    <property type="component" value="Chromosome"/>
</dbReference>
<name>A0A248LG93_9NEIS</name>
<sequence length="102" mass="11303">MQHAFERAVSCLFARLGVHGTYRLADGREIATRFISKQADVVEAFGESRLALATHRFDVLASTVPTPRDGERFTVNGQTYQVVGEPLADRDRLIWTLTGAPV</sequence>
<evidence type="ECO:0000313" key="1">
    <source>
        <dbReference type="EMBL" id="ASJ23767.1"/>
    </source>
</evidence>
<dbReference type="RefSeq" id="WP_147640090.1">
    <property type="nucleotide sequence ID" value="NZ_CP022115.1"/>
</dbReference>
<evidence type="ECO:0000313" key="2">
    <source>
        <dbReference type="Proteomes" id="UP000197424"/>
    </source>
</evidence>
<dbReference type="InterPro" id="IPR008018">
    <property type="entry name" value="Phage_tail_attach_FII"/>
</dbReference>
<dbReference type="AlphaFoldDB" id="A0A248LG93"/>
<organism evidence="1 2">
    <name type="scientific">Laribacter hongkongensis</name>
    <dbReference type="NCBI Taxonomy" id="168471"/>
    <lineage>
        <taxon>Bacteria</taxon>
        <taxon>Pseudomonadati</taxon>
        <taxon>Pseudomonadota</taxon>
        <taxon>Betaproteobacteria</taxon>
        <taxon>Neisseriales</taxon>
        <taxon>Aquaspirillaceae</taxon>
        <taxon>Laribacter</taxon>
    </lineage>
</organism>
<evidence type="ECO:0008006" key="3">
    <source>
        <dbReference type="Google" id="ProtNLM"/>
    </source>
</evidence>
<accession>A0A248LG93</accession>
<dbReference type="EMBL" id="CP022115">
    <property type="protein sequence ID" value="ASJ23767.1"/>
    <property type="molecule type" value="Genomic_DNA"/>
</dbReference>
<gene>
    <name evidence="1" type="ORF">LHGZ1_0936</name>
</gene>
<protein>
    <recommendedName>
        <fullName evidence="3">Phage head-tail adaptor</fullName>
    </recommendedName>
</protein>
<dbReference type="GO" id="GO:0019068">
    <property type="term" value="P:virion assembly"/>
    <property type="evidence" value="ECO:0007669"/>
    <property type="project" value="InterPro"/>
</dbReference>
<dbReference type="OrthoDB" id="9155590at2"/>
<proteinExistence type="predicted"/>